<accession>A0A4S2L2Q0</accession>
<dbReference type="Proteomes" id="UP000308267">
    <property type="component" value="Unassembled WGS sequence"/>
</dbReference>
<dbReference type="OrthoDB" id="194443at2759"/>
<dbReference type="PANTHER" id="PTHR14741">
    <property type="entry name" value="S-ADENOSYLMETHIONINE-DEPENDENT METHYLTRANSFERASE RELATED"/>
    <property type="match status" value="1"/>
</dbReference>
<evidence type="ECO:0000313" key="8">
    <source>
        <dbReference type="EMBL" id="TGZ56861.1"/>
    </source>
</evidence>
<evidence type="ECO:0000256" key="4">
    <source>
        <dbReference type="ARBA" id="ARBA00048740"/>
    </source>
</evidence>
<dbReference type="InterPro" id="IPR019012">
    <property type="entry name" value="RNA_cap_Gua-N2-MeTrfase"/>
</dbReference>
<evidence type="ECO:0000256" key="6">
    <source>
        <dbReference type="ARBA" id="ARBA00049075"/>
    </source>
</evidence>
<dbReference type="Pfam" id="PF09445">
    <property type="entry name" value="Methyltransf_15"/>
    <property type="match status" value="1"/>
</dbReference>
<proteinExistence type="inferred from homology"/>
<dbReference type="GO" id="GO:0071164">
    <property type="term" value="F:RNA cap trimethylguanosine synthase activity"/>
    <property type="evidence" value="ECO:0007669"/>
    <property type="project" value="TreeGrafter"/>
</dbReference>
<evidence type="ECO:0000256" key="1">
    <source>
        <dbReference type="ARBA" id="ARBA00018517"/>
    </source>
</evidence>
<dbReference type="AlphaFoldDB" id="A0A4S2L2Q0"/>
<evidence type="ECO:0000256" key="3">
    <source>
        <dbReference type="ARBA" id="ARBA00047418"/>
    </source>
</evidence>
<dbReference type="PANTHER" id="PTHR14741:SF32">
    <property type="entry name" value="TRIMETHYLGUANOSINE SYNTHASE"/>
    <property type="match status" value="1"/>
</dbReference>
<comment type="catalytic activity">
    <reaction evidence="4">
        <text>a 5'-end (N(7)-methyl 5'-triphosphoguanosine)-ribonucleoside in snoRNA + S-adenosyl-L-methionine = a 5'-end (N(2),N(7)-dimethyl 5'-triphosphoguanosine)-ribonucleoside in snoRNA + S-adenosyl-L-homocysteine + H(+)</text>
        <dbReference type="Rhea" id="RHEA:78475"/>
        <dbReference type="Rhea" id="RHEA-COMP:19086"/>
        <dbReference type="Rhea" id="RHEA-COMP:19088"/>
        <dbReference type="ChEBI" id="CHEBI:15378"/>
        <dbReference type="ChEBI" id="CHEBI:57856"/>
        <dbReference type="ChEBI" id="CHEBI:59789"/>
        <dbReference type="ChEBI" id="CHEBI:156461"/>
        <dbReference type="ChEBI" id="CHEBI:172880"/>
    </reaction>
    <physiologicalReaction direction="left-to-right" evidence="4">
        <dbReference type="Rhea" id="RHEA:78476"/>
    </physiologicalReaction>
</comment>
<evidence type="ECO:0000256" key="5">
    <source>
        <dbReference type="ARBA" id="ARBA00048763"/>
    </source>
</evidence>
<reference evidence="8 9" key="1">
    <citation type="journal article" date="2019" name="BMC Genomics">
        <title>New insights from Opisthorchis felineus genome: update on genomics of the epidemiologically important liver flukes.</title>
        <authorList>
            <person name="Ershov N.I."/>
            <person name="Mordvinov V.A."/>
            <person name="Prokhortchouk E.B."/>
            <person name="Pakharukova M.Y."/>
            <person name="Gunbin K.V."/>
            <person name="Ustyantsev K."/>
            <person name="Genaev M.A."/>
            <person name="Blinov A.G."/>
            <person name="Mazur A."/>
            <person name="Boulygina E."/>
            <person name="Tsygankova S."/>
            <person name="Khrameeva E."/>
            <person name="Chekanov N."/>
            <person name="Fan G."/>
            <person name="Xiao A."/>
            <person name="Zhang H."/>
            <person name="Xu X."/>
            <person name="Yang H."/>
            <person name="Solovyev V."/>
            <person name="Lee S.M."/>
            <person name="Liu X."/>
            <person name="Afonnikov D.A."/>
            <person name="Skryabin K.G."/>
        </authorList>
    </citation>
    <scope>NUCLEOTIDE SEQUENCE [LARGE SCALE GENOMIC DNA]</scope>
    <source>
        <strain evidence="8">AK-0245</strain>
        <tissue evidence="8">Whole organism</tissue>
    </source>
</reference>
<comment type="caution">
    <text evidence="8">The sequence shown here is derived from an EMBL/GenBank/DDBJ whole genome shotgun (WGS) entry which is preliminary data.</text>
</comment>
<comment type="catalytic activity">
    <reaction evidence="6">
        <text>a 5'-end (N(7)-methyl 5'-triphosphoguanosine)-ribonucleoside in snRNA + S-adenosyl-L-methionine = a 5'-end (N(2),N(7)-dimethyl 5'-triphosphoguanosine)-ribonucleoside in snRNA + S-adenosyl-L-homocysteine + H(+)</text>
        <dbReference type="Rhea" id="RHEA:78471"/>
        <dbReference type="Rhea" id="RHEA-COMP:19085"/>
        <dbReference type="Rhea" id="RHEA-COMP:19087"/>
        <dbReference type="ChEBI" id="CHEBI:15378"/>
        <dbReference type="ChEBI" id="CHEBI:57856"/>
        <dbReference type="ChEBI" id="CHEBI:59789"/>
        <dbReference type="ChEBI" id="CHEBI:156461"/>
        <dbReference type="ChEBI" id="CHEBI:172880"/>
    </reaction>
    <physiologicalReaction direction="left-to-right" evidence="6">
        <dbReference type="Rhea" id="RHEA:78472"/>
    </physiologicalReaction>
</comment>
<dbReference type="GO" id="GO:0005634">
    <property type="term" value="C:nucleus"/>
    <property type="evidence" value="ECO:0007669"/>
    <property type="project" value="TreeGrafter"/>
</dbReference>
<dbReference type="Gene3D" id="3.40.50.150">
    <property type="entry name" value="Vaccinia Virus protein VP39"/>
    <property type="match status" value="1"/>
</dbReference>
<keyword evidence="9" id="KW-1185">Reference proteome</keyword>
<sequence>MNGIIGMTIIDTLSDVSSSDTDAQSNICSACATQLESSIIRTSRRTRKKKRSKPPNTDDATLLRYWNRRYDLFERFDLGIQLDKESWYSVTPECIARRQANACACDLIVDAFAGVGGNAIQFARTCSLVVAIDNNYTRLLLLKHNAQVYGVSHNILPVCGDAVSIICSLRSSKVLVSDPSSSAQPSTAESATNEDCLPEARLDVVRVAQPQGFSPTIVDVIFLSPPWGGPGYTGVVLPPGSSSWNKRKRRHWFQSSGNAVEPTKNLEDIPLLLPALRSASHICHRILVYLPRSCSIGQMLQLSWPSDECDCQMCGQYRAVSLEEYLVRGRRVALGLHIGSTLE</sequence>
<dbReference type="InterPro" id="IPR029063">
    <property type="entry name" value="SAM-dependent_MTases_sf"/>
</dbReference>
<dbReference type="EMBL" id="SJOL01009574">
    <property type="protein sequence ID" value="TGZ56861.1"/>
    <property type="molecule type" value="Genomic_DNA"/>
</dbReference>
<comment type="similarity">
    <text evidence="2">Belongs to the methyltransferase superfamily. Trimethylguanosine synthase family.</text>
</comment>
<evidence type="ECO:0000256" key="7">
    <source>
        <dbReference type="ARBA" id="ARBA00049790"/>
    </source>
</evidence>
<evidence type="ECO:0000256" key="2">
    <source>
        <dbReference type="ARBA" id="ARBA00025783"/>
    </source>
</evidence>
<evidence type="ECO:0000313" key="9">
    <source>
        <dbReference type="Proteomes" id="UP000308267"/>
    </source>
</evidence>
<protein>
    <recommendedName>
        <fullName evidence="1">Trimethylguanosine synthase</fullName>
    </recommendedName>
    <alternativeName>
        <fullName evidence="7">Cap-specific guanine-N(2) methyltransferase</fullName>
    </alternativeName>
</protein>
<dbReference type="STRING" id="147828.A0A4S2L2Q0"/>
<organism evidence="8 9">
    <name type="scientific">Opisthorchis felineus</name>
    <dbReference type="NCBI Taxonomy" id="147828"/>
    <lineage>
        <taxon>Eukaryota</taxon>
        <taxon>Metazoa</taxon>
        <taxon>Spiralia</taxon>
        <taxon>Lophotrochozoa</taxon>
        <taxon>Platyhelminthes</taxon>
        <taxon>Trematoda</taxon>
        <taxon>Digenea</taxon>
        <taxon>Opisthorchiida</taxon>
        <taxon>Opisthorchiata</taxon>
        <taxon>Opisthorchiidae</taxon>
        <taxon>Opisthorchis</taxon>
    </lineage>
</organism>
<dbReference type="SUPFAM" id="SSF53335">
    <property type="entry name" value="S-adenosyl-L-methionine-dependent methyltransferases"/>
    <property type="match status" value="1"/>
</dbReference>
<comment type="catalytic activity">
    <reaction evidence="3">
        <text>a 5'-end (N(2),N(7)-dimethyl 5'-triphosphoguanosine)-ribonucleoside in snoRNA + S-adenosyl-L-methionine = a 5'-end (N(2),N(2),N(7)-trimethyl 5'-triphosphoguanosine)-ribonucleoside in snoRNA + S-adenosyl-L-homocysteine + H(+)</text>
        <dbReference type="Rhea" id="RHEA:78507"/>
        <dbReference type="Rhea" id="RHEA-COMP:19088"/>
        <dbReference type="Rhea" id="RHEA-COMP:19090"/>
        <dbReference type="ChEBI" id="CHEBI:15378"/>
        <dbReference type="ChEBI" id="CHEBI:57856"/>
        <dbReference type="ChEBI" id="CHEBI:59789"/>
        <dbReference type="ChEBI" id="CHEBI:167623"/>
        <dbReference type="ChEBI" id="CHEBI:172880"/>
    </reaction>
    <physiologicalReaction direction="left-to-right" evidence="3">
        <dbReference type="Rhea" id="RHEA:78508"/>
    </physiologicalReaction>
</comment>
<gene>
    <name evidence="8" type="ORF">CRM22_010096</name>
</gene>
<name>A0A4S2L2Q0_OPIFE</name>
<comment type="catalytic activity">
    <reaction evidence="5">
        <text>a 5'-end (N(2),N(7)-dimethyl 5'-triphosphoguanosine)-ribonucleoside in snRNA + S-adenosyl-L-methionine = a 5'-end (N(2),N(2),N(7)-trimethyl 5'-triphosphoguanosine)-ribonucleoside in snRNA + S-adenosyl-L-homocysteine + H(+)</text>
        <dbReference type="Rhea" id="RHEA:78479"/>
        <dbReference type="Rhea" id="RHEA-COMP:19087"/>
        <dbReference type="Rhea" id="RHEA-COMP:19089"/>
        <dbReference type="ChEBI" id="CHEBI:15378"/>
        <dbReference type="ChEBI" id="CHEBI:57856"/>
        <dbReference type="ChEBI" id="CHEBI:59789"/>
        <dbReference type="ChEBI" id="CHEBI:167623"/>
        <dbReference type="ChEBI" id="CHEBI:172880"/>
    </reaction>
    <physiologicalReaction direction="left-to-right" evidence="5">
        <dbReference type="Rhea" id="RHEA:78480"/>
    </physiologicalReaction>
</comment>